<keyword evidence="2" id="KW-1185">Reference proteome</keyword>
<evidence type="ECO:0000313" key="3">
    <source>
        <dbReference type="WBParaSite" id="PSAMB.scaffold3230size19184.g20865.t1"/>
    </source>
</evidence>
<organism evidence="2 3">
    <name type="scientific">Plectus sambesii</name>
    <dbReference type="NCBI Taxonomy" id="2011161"/>
    <lineage>
        <taxon>Eukaryota</taxon>
        <taxon>Metazoa</taxon>
        <taxon>Ecdysozoa</taxon>
        <taxon>Nematoda</taxon>
        <taxon>Chromadorea</taxon>
        <taxon>Plectida</taxon>
        <taxon>Plectina</taxon>
        <taxon>Plectoidea</taxon>
        <taxon>Plectidae</taxon>
        <taxon>Plectus</taxon>
    </lineage>
</organism>
<feature type="transmembrane region" description="Helical" evidence="1">
    <location>
        <begin position="12"/>
        <end position="35"/>
    </location>
</feature>
<dbReference type="AlphaFoldDB" id="A0A914W4P1"/>
<keyword evidence="1" id="KW-1133">Transmembrane helix</keyword>
<reference evidence="3" key="1">
    <citation type="submission" date="2022-11" db="UniProtKB">
        <authorList>
            <consortium name="WormBaseParasite"/>
        </authorList>
    </citation>
    <scope>IDENTIFICATION</scope>
</reference>
<accession>A0A914W4P1</accession>
<name>A0A914W4P1_9BILA</name>
<evidence type="ECO:0000256" key="1">
    <source>
        <dbReference type="SAM" id="Phobius"/>
    </source>
</evidence>
<sequence>MCFFWPRGLELFFNSVTVHIVSLLPWMFGITIGLMTDLSNCPKVFDECRLVYLYECKSPVMPGQVSALLGILQVFGYCGPILMTIGYVAIFVHLRKLRQGSYLSDKQKKNFTREVNLLKQVTGDHNNAVCDRMAEESVQLVEFLKTAVGPERRQVGHDTDDCLRPVVAARGQPCPCHAQPSRLPFSSPLSLFFSIASSTSPSVSALFQPHCNFKTIFKALCLSLTSPA</sequence>
<keyword evidence="1" id="KW-0472">Membrane</keyword>
<dbReference type="Proteomes" id="UP000887566">
    <property type="component" value="Unplaced"/>
</dbReference>
<protein>
    <submittedName>
        <fullName evidence="3">Uncharacterized protein</fullName>
    </submittedName>
</protein>
<dbReference type="WBParaSite" id="PSAMB.scaffold3230size19184.g20865.t1">
    <property type="protein sequence ID" value="PSAMB.scaffold3230size19184.g20865.t1"/>
    <property type="gene ID" value="PSAMB.scaffold3230size19184.g20865"/>
</dbReference>
<feature type="transmembrane region" description="Helical" evidence="1">
    <location>
        <begin position="67"/>
        <end position="92"/>
    </location>
</feature>
<proteinExistence type="predicted"/>
<evidence type="ECO:0000313" key="2">
    <source>
        <dbReference type="Proteomes" id="UP000887566"/>
    </source>
</evidence>
<keyword evidence="1" id="KW-0812">Transmembrane</keyword>